<sequence>MKVSEIMTESVASLNSDDTIERAAQLMMEHNIGSIPVCRGEKVVGVITDRDITLRSVANGQNAKVQTVKEIMSSNPVLIQPSMETEDAARIMSERQIRRLPVVENDNLVGIISLGDIATNSTMKNLAEKTLCEISEPCTPII</sequence>
<gene>
    <name evidence="4" type="ORF">Clopa_1259</name>
</gene>
<dbReference type="Pfam" id="PF00571">
    <property type="entry name" value="CBS"/>
    <property type="match status" value="2"/>
</dbReference>
<evidence type="ECO:0000313" key="5">
    <source>
        <dbReference type="Proteomes" id="UP000013523"/>
    </source>
</evidence>
<dbReference type="InterPro" id="IPR051257">
    <property type="entry name" value="Diverse_CBS-Domain"/>
</dbReference>
<dbReference type="InterPro" id="IPR000644">
    <property type="entry name" value="CBS_dom"/>
</dbReference>
<dbReference type="PANTHER" id="PTHR43080:SF2">
    <property type="entry name" value="CBS DOMAIN-CONTAINING PROTEIN"/>
    <property type="match status" value="1"/>
</dbReference>
<dbReference type="OrthoDB" id="9802114at2"/>
<dbReference type="AlphaFoldDB" id="R4K103"/>
<dbReference type="PANTHER" id="PTHR43080">
    <property type="entry name" value="CBS DOMAIN-CONTAINING PROTEIN CBSX3, MITOCHONDRIAL"/>
    <property type="match status" value="1"/>
</dbReference>
<feature type="domain" description="CBS" evidence="3">
    <location>
        <begin position="72"/>
        <end position="128"/>
    </location>
</feature>
<name>R4K103_CLOPA</name>
<dbReference type="PATRIC" id="fig|86416.3.peg.1259"/>
<dbReference type="EMBL" id="CP003261">
    <property type="protein sequence ID" value="AGK96248.1"/>
    <property type="molecule type" value="Genomic_DNA"/>
</dbReference>
<dbReference type="eggNOG" id="COG2905">
    <property type="taxonomic scope" value="Bacteria"/>
</dbReference>
<dbReference type="InterPro" id="IPR046342">
    <property type="entry name" value="CBS_dom_sf"/>
</dbReference>
<dbReference type="KEGG" id="cpas:Clopa_1259"/>
<evidence type="ECO:0000259" key="3">
    <source>
        <dbReference type="PROSITE" id="PS51371"/>
    </source>
</evidence>
<organism evidence="4 5">
    <name type="scientific">Clostridium pasteurianum BC1</name>
    <dbReference type="NCBI Taxonomy" id="86416"/>
    <lineage>
        <taxon>Bacteria</taxon>
        <taxon>Bacillati</taxon>
        <taxon>Bacillota</taxon>
        <taxon>Clostridia</taxon>
        <taxon>Eubacteriales</taxon>
        <taxon>Clostridiaceae</taxon>
        <taxon>Clostridium</taxon>
    </lineage>
</organism>
<dbReference type="SUPFAM" id="SSF54631">
    <property type="entry name" value="CBS-domain pair"/>
    <property type="match status" value="1"/>
</dbReference>
<dbReference type="RefSeq" id="WP_015614571.1">
    <property type="nucleotide sequence ID" value="NC_021182.1"/>
</dbReference>
<reference evidence="4 5" key="1">
    <citation type="submission" date="2012-01" db="EMBL/GenBank/DDBJ databases">
        <title>Complete sequence of chromosome of Clostridium pasteurianum BC1.</title>
        <authorList>
            <consortium name="US DOE Joint Genome Institute"/>
            <person name="Lucas S."/>
            <person name="Han J."/>
            <person name="Lapidus A."/>
            <person name="Cheng J.-F."/>
            <person name="Goodwin L."/>
            <person name="Pitluck S."/>
            <person name="Peters L."/>
            <person name="Mikhailova N."/>
            <person name="Teshima H."/>
            <person name="Detter J.C."/>
            <person name="Han C."/>
            <person name="Tapia R."/>
            <person name="Land M."/>
            <person name="Hauser L."/>
            <person name="Kyrpides N."/>
            <person name="Ivanova N."/>
            <person name="Pagani I."/>
            <person name="Dunn J."/>
            <person name="Taghavi S."/>
            <person name="Francis A."/>
            <person name="van der Lelie D."/>
            <person name="Woyke T."/>
        </authorList>
    </citation>
    <scope>NUCLEOTIDE SEQUENCE [LARGE SCALE GENOMIC DNA]</scope>
    <source>
        <strain evidence="4 5">BC1</strain>
    </source>
</reference>
<dbReference type="SMART" id="SM00116">
    <property type="entry name" value="CBS"/>
    <property type="match status" value="2"/>
</dbReference>
<keyword evidence="1 2" id="KW-0129">CBS domain</keyword>
<dbReference type="Proteomes" id="UP000013523">
    <property type="component" value="Chromosome"/>
</dbReference>
<protein>
    <submittedName>
        <fullName evidence="4">Putative signal-transduction protein containing cAMP-binding and CBS domains</fullName>
    </submittedName>
</protein>
<dbReference type="CDD" id="cd04622">
    <property type="entry name" value="CBS_pair_HRP1_like"/>
    <property type="match status" value="1"/>
</dbReference>
<dbReference type="HOGENOM" id="CLU_040681_12_0_9"/>
<feature type="domain" description="CBS" evidence="3">
    <location>
        <begin position="7"/>
        <end position="65"/>
    </location>
</feature>
<evidence type="ECO:0000256" key="2">
    <source>
        <dbReference type="PROSITE-ProRule" id="PRU00703"/>
    </source>
</evidence>
<evidence type="ECO:0000256" key="1">
    <source>
        <dbReference type="ARBA" id="ARBA00023122"/>
    </source>
</evidence>
<evidence type="ECO:0000313" key="4">
    <source>
        <dbReference type="EMBL" id="AGK96248.1"/>
    </source>
</evidence>
<keyword evidence="5" id="KW-1185">Reference proteome</keyword>
<proteinExistence type="predicted"/>
<dbReference type="PROSITE" id="PS51371">
    <property type="entry name" value="CBS"/>
    <property type="match status" value="2"/>
</dbReference>
<dbReference type="Gene3D" id="3.10.580.10">
    <property type="entry name" value="CBS-domain"/>
    <property type="match status" value="1"/>
</dbReference>
<accession>R4K103</accession>
<dbReference type="STRING" id="86416.Clopa_1259"/>